<evidence type="ECO:0000256" key="7">
    <source>
        <dbReference type="SAM" id="MobiDB-lite"/>
    </source>
</evidence>
<keyword evidence="10" id="KW-1185">Reference proteome</keyword>
<dbReference type="InterPro" id="IPR003657">
    <property type="entry name" value="WRKY_dom"/>
</dbReference>
<accession>A0A8J5HY66</accession>
<dbReference type="OrthoDB" id="1879341at2759"/>
<sequence length="293" mass="32029">MDLKWLNLDLNISSLHDPPAKPGPADIERPDLKQVKELEAELGRVSDENKRLKEMLASMAANYSALQGQMAELTSKASDDDGGGDASSSEAKRKRLAVTDSSTSSEGEDSSCKRVKEDPCKPLLSKFYVRTDPSDSSLVVKDGYQWRKYGQKVTRDNPCPRAYFRCSFAPSCPVKKKVQRSAEETSLFVATYEGEHNHSKPSQPQSGRGASSLAHERTLHLPPPAAAAPPVPSKVMLEFSQSRRMQKSESPPEAELPRSLVEQMAASLTNDPAFKDAVAAAVSGRMFQPPPPM</sequence>
<reference evidence="9 10" key="1">
    <citation type="submission" date="2020-08" db="EMBL/GenBank/DDBJ databases">
        <title>Plant Genome Project.</title>
        <authorList>
            <person name="Zhang R.-G."/>
        </authorList>
    </citation>
    <scope>NUCLEOTIDE SEQUENCE [LARGE SCALE GENOMIC DNA]</scope>
    <source>
        <tissue evidence="9">Rhizome</tissue>
    </source>
</reference>
<evidence type="ECO:0000313" key="10">
    <source>
        <dbReference type="Proteomes" id="UP000734854"/>
    </source>
</evidence>
<evidence type="ECO:0000256" key="4">
    <source>
        <dbReference type="ARBA" id="ARBA00023125"/>
    </source>
</evidence>
<evidence type="ECO:0000256" key="5">
    <source>
        <dbReference type="ARBA" id="ARBA00023163"/>
    </source>
</evidence>
<dbReference type="Pfam" id="PF03106">
    <property type="entry name" value="WRKY"/>
    <property type="match status" value="1"/>
</dbReference>
<protein>
    <recommendedName>
        <fullName evidence="8">WRKY domain-containing protein</fullName>
    </recommendedName>
</protein>
<gene>
    <name evidence="9" type="ORF">ZIOFF_005968</name>
</gene>
<evidence type="ECO:0000256" key="2">
    <source>
        <dbReference type="ARBA" id="ARBA00008189"/>
    </source>
</evidence>
<dbReference type="FunFam" id="2.20.25.80:FF:000008">
    <property type="entry name" value="WRKY transcription factor 40"/>
    <property type="match status" value="1"/>
</dbReference>
<dbReference type="PROSITE" id="PS50811">
    <property type="entry name" value="WRKY"/>
    <property type="match status" value="1"/>
</dbReference>
<dbReference type="InterPro" id="IPR044810">
    <property type="entry name" value="WRKY_plant"/>
</dbReference>
<comment type="subcellular location">
    <subcellularLocation>
        <location evidence="1">Nucleus</location>
    </subcellularLocation>
</comment>
<dbReference type="Proteomes" id="UP000734854">
    <property type="component" value="Unassembled WGS sequence"/>
</dbReference>
<evidence type="ECO:0000256" key="3">
    <source>
        <dbReference type="ARBA" id="ARBA00023015"/>
    </source>
</evidence>
<dbReference type="GO" id="GO:0051707">
    <property type="term" value="P:response to other organism"/>
    <property type="evidence" value="ECO:0007669"/>
    <property type="project" value="UniProtKB-ARBA"/>
</dbReference>
<keyword evidence="6" id="KW-0539">Nucleus</keyword>
<keyword evidence="4" id="KW-0238">DNA-binding</keyword>
<keyword evidence="3" id="KW-0805">Transcription regulation</keyword>
<dbReference type="EMBL" id="JACMSC010000002">
    <property type="protein sequence ID" value="KAG6532130.1"/>
    <property type="molecule type" value="Genomic_DNA"/>
</dbReference>
<evidence type="ECO:0000313" key="9">
    <source>
        <dbReference type="EMBL" id="KAG6532130.1"/>
    </source>
</evidence>
<dbReference type="AlphaFoldDB" id="A0A8J5HY66"/>
<evidence type="ECO:0000256" key="1">
    <source>
        <dbReference type="ARBA" id="ARBA00004123"/>
    </source>
</evidence>
<evidence type="ECO:0000256" key="6">
    <source>
        <dbReference type="ARBA" id="ARBA00023242"/>
    </source>
</evidence>
<keyword evidence="5" id="KW-0804">Transcription</keyword>
<dbReference type="PANTHER" id="PTHR31429:SF114">
    <property type="entry name" value="WRKY TRANSCRIPTION FACTOR WRKY71"/>
    <property type="match status" value="1"/>
</dbReference>
<dbReference type="SMART" id="SM00774">
    <property type="entry name" value="WRKY"/>
    <property type="match status" value="1"/>
</dbReference>
<feature type="domain" description="WRKY" evidence="8">
    <location>
        <begin position="135"/>
        <end position="201"/>
    </location>
</feature>
<organism evidence="9 10">
    <name type="scientific">Zingiber officinale</name>
    <name type="common">Ginger</name>
    <name type="synonym">Amomum zingiber</name>
    <dbReference type="NCBI Taxonomy" id="94328"/>
    <lineage>
        <taxon>Eukaryota</taxon>
        <taxon>Viridiplantae</taxon>
        <taxon>Streptophyta</taxon>
        <taxon>Embryophyta</taxon>
        <taxon>Tracheophyta</taxon>
        <taxon>Spermatophyta</taxon>
        <taxon>Magnoliopsida</taxon>
        <taxon>Liliopsida</taxon>
        <taxon>Zingiberales</taxon>
        <taxon>Zingiberaceae</taxon>
        <taxon>Zingiber</taxon>
    </lineage>
</organism>
<dbReference type="GO" id="GO:0043565">
    <property type="term" value="F:sequence-specific DNA binding"/>
    <property type="evidence" value="ECO:0007669"/>
    <property type="project" value="InterPro"/>
</dbReference>
<comment type="caution">
    <text evidence="9">The sequence shown here is derived from an EMBL/GenBank/DDBJ whole genome shotgun (WGS) entry which is preliminary data.</text>
</comment>
<feature type="compositionally biased region" description="Polar residues" evidence="7">
    <location>
        <begin position="200"/>
        <end position="209"/>
    </location>
</feature>
<name>A0A8J5HY66_ZINOF</name>
<feature type="region of interest" description="Disordered" evidence="7">
    <location>
        <begin position="72"/>
        <end position="116"/>
    </location>
</feature>
<proteinExistence type="inferred from homology"/>
<comment type="similarity">
    <text evidence="2">Belongs to the WRKY group II-a family.</text>
</comment>
<feature type="region of interest" description="Disordered" evidence="7">
    <location>
        <begin position="191"/>
        <end position="264"/>
    </location>
</feature>
<evidence type="ECO:0000259" key="8">
    <source>
        <dbReference type="PROSITE" id="PS50811"/>
    </source>
</evidence>
<dbReference type="GO" id="GO:0003700">
    <property type="term" value="F:DNA-binding transcription factor activity"/>
    <property type="evidence" value="ECO:0007669"/>
    <property type="project" value="InterPro"/>
</dbReference>
<dbReference type="GO" id="GO:0005634">
    <property type="term" value="C:nucleus"/>
    <property type="evidence" value="ECO:0007669"/>
    <property type="project" value="UniProtKB-SubCell"/>
</dbReference>
<dbReference type="PANTHER" id="PTHR31429">
    <property type="entry name" value="WRKY TRANSCRIPTION FACTOR 36-RELATED"/>
    <property type="match status" value="1"/>
</dbReference>
<feature type="compositionally biased region" description="Pro residues" evidence="7">
    <location>
        <begin position="221"/>
        <end position="232"/>
    </location>
</feature>